<keyword evidence="5" id="KW-0119">Carbohydrate metabolism</keyword>
<evidence type="ECO:0000313" key="9">
    <source>
        <dbReference type="EMBL" id="MDI2090911.1"/>
    </source>
</evidence>
<evidence type="ECO:0000256" key="2">
    <source>
        <dbReference type="ARBA" id="ARBA00022723"/>
    </source>
</evidence>
<gene>
    <name evidence="9" type="ORF">QJV27_05925</name>
</gene>
<accession>A0ABT6Q2X2</accession>
<comment type="similarity">
    <text evidence="7">Belongs to the D-lyxose ketol-isomerase family.</text>
</comment>
<evidence type="ECO:0000256" key="4">
    <source>
        <dbReference type="ARBA" id="ARBA00023235"/>
    </source>
</evidence>
<evidence type="ECO:0000256" key="3">
    <source>
        <dbReference type="ARBA" id="ARBA00023211"/>
    </source>
</evidence>
<dbReference type="Pfam" id="PF07385">
    <property type="entry name" value="Lyx_isomer"/>
    <property type="match status" value="1"/>
</dbReference>
<protein>
    <recommendedName>
        <fullName evidence="8">D-lyxose ketol-isomerase</fullName>
        <ecNumber evidence="8">5.3.1.15</ecNumber>
    </recommendedName>
</protein>
<comment type="catalytic activity">
    <reaction evidence="6">
        <text>D-lyxose = D-xylulose</text>
        <dbReference type="Rhea" id="RHEA:14201"/>
        <dbReference type="ChEBI" id="CHEBI:16789"/>
        <dbReference type="ChEBI" id="CHEBI:17140"/>
        <dbReference type="EC" id="5.3.1.15"/>
    </reaction>
</comment>
<name>A0ABT6Q2X2_9PROT</name>
<organism evidence="9 10">
    <name type="scientific">Commensalibacter oyaizuii</name>
    <dbReference type="NCBI Taxonomy" id="3043873"/>
    <lineage>
        <taxon>Bacteria</taxon>
        <taxon>Pseudomonadati</taxon>
        <taxon>Pseudomonadota</taxon>
        <taxon>Alphaproteobacteria</taxon>
        <taxon>Acetobacterales</taxon>
        <taxon>Acetobacteraceae</taxon>
    </lineage>
</organism>
<evidence type="ECO:0000256" key="7">
    <source>
        <dbReference type="ARBA" id="ARBA00044951"/>
    </source>
</evidence>
<comment type="cofactor">
    <cofactor evidence="1">
        <name>Mn(2+)</name>
        <dbReference type="ChEBI" id="CHEBI:29035"/>
    </cofactor>
</comment>
<reference evidence="9" key="1">
    <citation type="submission" date="2023-05" db="EMBL/GenBank/DDBJ databases">
        <title>Whole genome sequence of Commensalibacter sp.</title>
        <authorList>
            <person name="Charoenyingcharoen P."/>
            <person name="Yukphan P."/>
        </authorList>
    </citation>
    <scope>NUCLEOTIDE SEQUENCE</scope>
    <source>
        <strain evidence="9">TBRC 16381</strain>
    </source>
</reference>
<keyword evidence="2" id="KW-0479">Metal-binding</keyword>
<keyword evidence="4 9" id="KW-0413">Isomerase</keyword>
<dbReference type="Gene3D" id="2.60.120.10">
    <property type="entry name" value="Jelly Rolls"/>
    <property type="match status" value="1"/>
</dbReference>
<evidence type="ECO:0000256" key="5">
    <source>
        <dbReference type="ARBA" id="ARBA00023277"/>
    </source>
</evidence>
<evidence type="ECO:0000256" key="1">
    <source>
        <dbReference type="ARBA" id="ARBA00001936"/>
    </source>
</evidence>
<dbReference type="GO" id="GO:0016853">
    <property type="term" value="F:isomerase activity"/>
    <property type="evidence" value="ECO:0007669"/>
    <property type="project" value="UniProtKB-KW"/>
</dbReference>
<sequence>MKRSEINLAVKEMQHMIEKIGYFLPPFRNFTPKEWENKIHEYVEVKDNLLGWDVTDCGKGKFDKVGFTLITLRNGNVKNKKYKKLMLKNCYI</sequence>
<dbReference type="Proteomes" id="UP001431634">
    <property type="component" value="Unassembled WGS sequence"/>
</dbReference>
<evidence type="ECO:0000313" key="10">
    <source>
        <dbReference type="Proteomes" id="UP001431634"/>
    </source>
</evidence>
<dbReference type="EMBL" id="JASBAO010000001">
    <property type="protein sequence ID" value="MDI2090911.1"/>
    <property type="molecule type" value="Genomic_DNA"/>
</dbReference>
<proteinExistence type="inferred from homology"/>
<dbReference type="EC" id="5.3.1.15" evidence="8"/>
<evidence type="ECO:0000256" key="8">
    <source>
        <dbReference type="ARBA" id="ARBA00044972"/>
    </source>
</evidence>
<comment type="caution">
    <text evidence="9">The sequence shown here is derived from an EMBL/GenBank/DDBJ whole genome shotgun (WGS) entry which is preliminary data.</text>
</comment>
<keyword evidence="3" id="KW-0464">Manganese</keyword>
<keyword evidence="10" id="KW-1185">Reference proteome</keyword>
<dbReference type="InterPro" id="IPR010864">
    <property type="entry name" value="D-lyxose_isomer"/>
</dbReference>
<evidence type="ECO:0000256" key="6">
    <source>
        <dbReference type="ARBA" id="ARBA00044907"/>
    </source>
</evidence>
<dbReference type="InterPro" id="IPR014710">
    <property type="entry name" value="RmlC-like_jellyroll"/>
</dbReference>